<feature type="binding site" evidence="3">
    <location>
        <position position="187"/>
    </location>
    <ligand>
        <name>biotin</name>
        <dbReference type="ChEBI" id="CHEBI:57586"/>
    </ligand>
</feature>
<reference evidence="5 6" key="1">
    <citation type="journal article" date="2005" name="Int. J. Syst. Evol. Microbiol.">
        <title>Halobacillus yeomjeoni sp. nov., isolated from a marine solar saltern in Korea.</title>
        <authorList>
            <person name="Yoon J.H."/>
            <person name="Kang S.J."/>
            <person name="Lee C.H."/>
            <person name="Oh H.W."/>
            <person name="Oh T.K."/>
        </authorList>
    </citation>
    <scope>NUCLEOTIDE SEQUENCE [LARGE SCALE GENOMIC DNA]</scope>
    <source>
        <strain evidence="5 6">KCTC 3957</strain>
    </source>
</reference>
<keyword evidence="3" id="KW-0547">Nucleotide-binding</keyword>
<keyword evidence="3" id="KW-0805">Transcription regulation</keyword>
<feature type="binding site" evidence="3">
    <location>
        <position position="116"/>
    </location>
    <ligand>
        <name>biotin</name>
        <dbReference type="ChEBI" id="CHEBI:57586"/>
    </ligand>
</feature>
<sequence>MESTRKQLIELLEKQEGYISGQQLSDSLQISRTAVWKHMNELKKDGYEIEAVQRKGYKIVSYPDKISTNTLQWGLDTKWMGQNLYHYDQVESTQQIVHEMAKQGMPHGTVVVADEQVRGKGRMARNWHSPKGKGIWMSILLRPNLPPIQAPQLTLMAATVLAKMISEESDLKPQIKWPNDLLVHHKKVSGILTEMQAEHDQIQYVVLGIGMNVNQDLSEIQQEISHKASSLKIESGSHWSIPKTIQSILRQFEITYDQYVKEGFQQVKKEWERYGYKIGEEVTISTMKKTWEATLIGIEPDGALKARDRSGNEEKLYSAEIHWGEGGYHA</sequence>
<dbReference type="EMBL" id="JADZSC010000001">
    <property type="protein sequence ID" value="MBH0229564.1"/>
    <property type="molecule type" value="Genomic_DNA"/>
</dbReference>
<evidence type="ECO:0000256" key="3">
    <source>
        <dbReference type="HAMAP-Rule" id="MF_00978"/>
    </source>
</evidence>
<evidence type="ECO:0000256" key="1">
    <source>
        <dbReference type="ARBA" id="ARBA00022598"/>
    </source>
</evidence>
<dbReference type="CDD" id="cd16442">
    <property type="entry name" value="BPL"/>
    <property type="match status" value="1"/>
</dbReference>
<keyword evidence="6" id="KW-1185">Reference proteome</keyword>
<dbReference type="InterPro" id="IPR036388">
    <property type="entry name" value="WH-like_DNA-bd_sf"/>
</dbReference>
<dbReference type="GO" id="GO:0006355">
    <property type="term" value="P:regulation of DNA-templated transcription"/>
    <property type="evidence" value="ECO:0007669"/>
    <property type="project" value="UniProtKB-UniRule"/>
</dbReference>
<keyword evidence="3" id="KW-0092">Biotin</keyword>
<comment type="similarity">
    <text evidence="3">Belongs to the biotin--protein ligase family.</text>
</comment>
<keyword evidence="2 3" id="KW-0238">DNA-binding</keyword>
<dbReference type="InterPro" id="IPR045864">
    <property type="entry name" value="aa-tRNA-synth_II/BPL/LPL"/>
</dbReference>
<dbReference type="InterPro" id="IPR030855">
    <property type="entry name" value="Bifunct_BirA"/>
</dbReference>
<evidence type="ECO:0000313" key="5">
    <source>
        <dbReference type="EMBL" id="MBH0229564.1"/>
    </source>
</evidence>
<dbReference type="InterPro" id="IPR004143">
    <property type="entry name" value="BPL_LPL_catalytic"/>
</dbReference>
<comment type="function">
    <text evidence="3">Acts both as a biotin--[acetyl-CoA-carboxylase] ligase and a repressor.</text>
</comment>
<dbReference type="AlphaFoldDB" id="A0A931HUD5"/>
<dbReference type="EC" id="6.3.4.15" evidence="3"/>
<dbReference type="PANTHER" id="PTHR12835">
    <property type="entry name" value="BIOTIN PROTEIN LIGASE"/>
    <property type="match status" value="1"/>
</dbReference>
<dbReference type="Proteomes" id="UP000614490">
    <property type="component" value="Unassembled WGS sequence"/>
</dbReference>
<feature type="domain" description="BPL/LPL catalytic" evidence="4">
    <location>
        <begin position="72"/>
        <end position="260"/>
    </location>
</feature>
<dbReference type="GO" id="GO:0005737">
    <property type="term" value="C:cytoplasm"/>
    <property type="evidence" value="ECO:0007669"/>
    <property type="project" value="TreeGrafter"/>
</dbReference>
<dbReference type="GO" id="GO:0016740">
    <property type="term" value="F:transferase activity"/>
    <property type="evidence" value="ECO:0007669"/>
    <property type="project" value="UniProtKB-ARBA"/>
</dbReference>
<dbReference type="NCBIfam" id="TIGR00121">
    <property type="entry name" value="birA_ligase"/>
    <property type="match status" value="1"/>
</dbReference>
<dbReference type="GO" id="GO:0009249">
    <property type="term" value="P:protein lipoylation"/>
    <property type="evidence" value="ECO:0007669"/>
    <property type="project" value="UniProtKB-ARBA"/>
</dbReference>
<gene>
    <name evidence="3" type="primary">birA</name>
    <name evidence="5" type="ORF">H0267_04985</name>
</gene>
<organism evidence="5 6">
    <name type="scientific">Halobacillus yeomjeoni</name>
    <dbReference type="NCBI Taxonomy" id="311194"/>
    <lineage>
        <taxon>Bacteria</taxon>
        <taxon>Bacillati</taxon>
        <taxon>Bacillota</taxon>
        <taxon>Bacilli</taxon>
        <taxon>Bacillales</taxon>
        <taxon>Bacillaceae</taxon>
        <taxon>Halobacillus</taxon>
    </lineage>
</organism>
<comment type="catalytic activity">
    <reaction evidence="3">
        <text>biotin + L-lysyl-[protein] + ATP = N(6)-biotinyl-L-lysyl-[protein] + AMP + diphosphate + H(+)</text>
        <dbReference type="Rhea" id="RHEA:11756"/>
        <dbReference type="Rhea" id="RHEA-COMP:9752"/>
        <dbReference type="Rhea" id="RHEA-COMP:10505"/>
        <dbReference type="ChEBI" id="CHEBI:15378"/>
        <dbReference type="ChEBI" id="CHEBI:29969"/>
        <dbReference type="ChEBI" id="CHEBI:30616"/>
        <dbReference type="ChEBI" id="CHEBI:33019"/>
        <dbReference type="ChEBI" id="CHEBI:57586"/>
        <dbReference type="ChEBI" id="CHEBI:83144"/>
        <dbReference type="ChEBI" id="CHEBI:456215"/>
        <dbReference type="EC" id="6.3.4.15"/>
    </reaction>
</comment>
<dbReference type="PANTHER" id="PTHR12835:SF5">
    <property type="entry name" value="BIOTIN--PROTEIN LIGASE"/>
    <property type="match status" value="1"/>
</dbReference>
<keyword evidence="3" id="KW-0678">Repressor</keyword>
<evidence type="ECO:0000256" key="2">
    <source>
        <dbReference type="ARBA" id="ARBA00023125"/>
    </source>
</evidence>
<dbReference type="Gene3D" id="3.30.930.10">
    <property type="entry name" value="Bira Bifunctional Protein, Domain 2"/>
    <property type="match status" value="1"/>
</dbReference>
<keyword evidence="1 3" id="KW-0436">Ligase</keyword>
<dbReference type="GO" id="GO:0004077">
    <property type="term" value="F:biotin--[biotin carboxyl-carrier protein] ligase activity"/>
    <property type="evidence" value="ECO:0007669"/>
    <property type="project" value="UniProtKB-UniRule"/>
</dbReference>
<accession>A0A931HUD5</accession>
<name>A0A931HUD5_9BACI</name>
<comment type="caution">
    <text evidence="3">Lacks conserved residue(s) required for the propagation of feature annotation.</text>
</comment>
<dbReference type="InterPro" id="IPR036390">
    <property type="entry name" value="WH_DNA-bd_sf"/>
</dbReference>
<evidence type="ECO:0000259" key="4">
    <source>
        <dbReference type="PROSITE" id="PS51733"/>
    </source>
</evidence>
<keyword evidence="3" id="KW-0804">Transcription</keyword>
<dbReference type="GO" id="GO:0005524">
    <property type="term" value="F:ATP binding"/>
    <property type="evidence" value="ECO:0007669"/>
    <property type="project" value="UniProtKB-UniRule"/>
</dbReference>
<dbReference type="Pfam" id="PF08279">
    <property type="entry name" value="HTH_11"/>
    <property type="match status" value="1"/>
</dbReference>
<dbReference type="PROSITE" id="PS51733">
    <property type="entry name" value="BPL_LPL_CATALYTIC"/>
    <property type="match status" value="1"/>
</dbReference>
<dbReference type="InterPro" id="IPR011991">
    <property type="entry name" value="ArsR-like_HTH"/>
</dbReference>
<dbReference type="HAMAP" id="MF_00978">
    <property type="entry name" value="Bifunct_BirA"/>
    <property type="match status" value="1"/>
</dbReference>
<evidence type="ECO:0000313" key="6">
    <source>
        <dbReference type="Proteomes" id="UP000614490"/>
    </source>
</evidence>
<feature type="DNA-binding region" description="H-T-H motif" evidence="3">
    <location>
        <begin position="21"/>
        <end position="40"/>
    </location>
</feature>
<protein>
    <recommendedName>
        <fullName evidence="3">Bifunctional ligase/repressor BirA</fullName>
    </recommendedName>
    <alternativeName>
        <fullName evidence="3">Biotin--[acetyl-CoA-carboxylase] ligase</fullName>
        <ecNumber evidence="3">6.3.4.15</ecNumber>
    </alternativeName>
    <alternativeName>
        <fullName evidence="3">Biotin--protein ligase</fullName>
    </alternativeName>
    <alternativeName>
        <fullName evidence="3">Biotin-[acetyl-CoA carboxylase] synthetase</fullName>
    </alternativeName>
</protein>
<dbReference type="SUPFAM" id="SSF46785">
    <property type="entry name" value="Winged helix' DNA-binding domain"/>
    <property type="match status" value="1"/>
</dbReference>
<dbReference type="Pfam" id="PF03099">
    <property type="entry name" value="BPL_LplA_LipB"/>
    <property type="match status" value="1"/>
</dbReference>
<dbReference type="InterPro" id="IPR013196">
    <property type="entry name" value="HTH_11"/>
</dbReference>
<dbReference type="CDD" id="cd00090">
    <property type="entry name" value="HTH_ARSR"/>
    <property type="match status" value="1"/>
</dbReference>
<dbReference type="SUPFAM" id="SSF55681">
    <property type="entry name" value="Class II aaRS and biotin synthetases"/>
    <property type="match status" value="1"/>
</dbReference>
<keyword evidence="3" id="KW-0067">ATP-binding</keyword>
<dbReference type="GO" id="GO:0003677">
    <property type="term" value="F:DNA binding"/>
    <property type="evidence" value="ECO:0007669"/>
    <property type="project" value="UniProtKB-UniRule"/>
</dbReference>
<dbReference type="Gene3D" id="1.10.10.10">
    <property type="entry name" value="Winged helix-like DNA-binding domain superfamily/Winged helix DNA-binding domain"/>
    <property type="match status" value="1"/>
</dbReference>
<dbReference type="InterPro" id="IPR004408">
    <property type="entry name" value="Biotin_CoA_COase_ligase"/>
</dbReference>
<dbReference type="RefSeq" id="WP_197316165.1">
    <property type="nucleotide sequence ID" value="NZ_JADZSC010000001.1"/>
</dbReference>
<comment type="caution">
    <text evidence="5">The sequence shown here is derived from an EMBL/GenBank/DDBJ whole genome shotgun (WGS) entry which is preliminary data.</text>
</comment>
<proteinExistence type="inferred from homology"/>